<dbReference type="InterPro" id="IPR015500">
    <property type="entry name" value="Peptidase_S8_subtilisin-rel"/>
</dbReference>
<dbReference type="PANTHER" id="PTHR43806">
    <property type="entry name" value="PEPTIDASE S8"/>
    <property type="match status" value="1"/>
</dbReference>
<name>A0ABW3YLV8_9ACTN</name>
<keyword evidence="7" id="KW-1133">Transmembrane helix</keyword>
<comment type="similarity">
    <text evidence="1 5">Belongs to the peptidase S8 family.</text>
</comment>
<feature type="domain" description="Peptidase S8/S53" evidence="9">
    <location>
        <begin position="62"/>
        <end position="303"/>
    </location>
</feature>
<dbReference type="InterPro" id="IPR036852">
    <property type="entry name" value="Peptidase_S8/S53_dom_sf"/>
</dbReference>
<evidence type="ECO:0000256" key="4">
    <source>
        <dbReference type="ARBA" id="ARBA00022825"/>
    </source>
</evidence>
<keyword evidence="2" id="KW-0645">Protease</keyword>
<evidence type="ECO:0000256" key="3">
    <source>
        <dbReference type="ARBA" id="ARBA00022801"/>
    </source>
</evidence>
<dbReference type="Gene3D" id="3.40.50.200">
    <property type="entry name" value="Peptidase S8/S53 domain"/>
    <property type="match status" value="1"/>
</dbReference>
<evidence type="ECO:0000256" key="5">
    <source>
        <dbReference type="PROSITE-ProRule" id="PRU01240"/>
    </source>
</evidence>
<keyword evidence="7" id="KW-0812">Transmembrane</keyword>
<evidence type="ECO:0000256" key="2">
    <source>
        <dbReference type="ARBA" id="ARBA00022670"/>
    </source>
</evidence>
<evidence type="ECO:0000256" key="7">
    <source>
        <dbReference type="SAM" id="Phobius"/>
    </source>
</evidence>
<dbReference type="PANTHER" id="PTHR43806:SF11">
    <property type="entry name" value="CEREVISIN-RELATED"/>
    <property type="match status" value="1"/>
</dbReference>
<dbReference type="Pfam" id="PF00082">
    <property type="entry name" value="Peptidase_S8"/>
    <property type="match status" value="1"/>
</dbReference>
<comment type="caution">
    <text evidence="10">The sequence shown here is derived from an EMBL/GenBank/DDBJ whole genome shotgun (WGS) entry which is preliminary data.</text>
</comment>
<feature type="signal peptide" evidence="8">
    <location>
        <begin position="1"/>
        <end position="24"/>
    </location>
</feature>
<keyword evidence="4" id="KW-0720">Serine protease</keyword>
<evidence type="ECO:0000313" key="10">
    <source>
        <dbReference type="EMBL" id="MFD1325501.1"/>
    </source>
</evidence>
<sequence>MRRFLRTLLAVSVTAVGATVPVGAAAAAAPGDNCAEPGQAIAPVPWQQQLLNPERIWPFARGGGVTVAVLGSGVDAEHPQLRNRVESGFDAVAGGGGANSDCLGVGTQVAGVIAARQATSVAFAGLAPDATILPVRVLPDRQLGPAVVEPAVMTRAINAAVDRGADVIAVPVVSYSGSDAMRAAVERAVTKGVVVVAAAGDLGDVNGGNPVSYPAAYDGVIGVGAITRSGDRWMRSQYGNYVDLVAPGADIVTLQRGRGQTVAEGTGLACGFVAGAVALAKAKRRDLDVAELTRLLFATASPTPAGPAYGHGIVDPYAAVNDQVSKASPTPLPALVRPASEGTSAWARSRDFALVGALVAVLAVLVVLVVAIALPRGRRRLWRATIAAAPPHRAGPEEPGPPVLLFDDQPAG</sequence>
<feature type="chain" id="PRO_5045575879" evidence="8">
    <location>
        <begin position="25"/>
        <end position="412"/>
    </location>
</feature>
<dbReference type="RefSeq" id="WP_377577983.1">
    <property type="nucleotide sequence ID" value="NZ_JBHTMP010000081.1"/>
</dbReference>
<comment type="caution">
    <text evidence="5">Lacks conserved residue(s) required for the propagation of feature annotation.</text>
</comment>
<dbReference type="InterPro" id="IPR000209">
    <property type="entry name" value="Peptidase_S8/S53_dom"/>
</dbReference>
<dbReference type="EMBL" id="JBHTMP010000081">
    <property type="protein sequence ID" value="MFD1325501.1"/>
    <property type="molecule type" value="Genomic_DNA"/>
</dbReference>
<feature type="transmembrane region" description="Helical" evidence="7">
    <location>
        <begin position="352"/>
        <end position="374"/>
    </location>
</feature>
<keyword evidence="7" id="KW-0472">Membrane</keyword>
<evidence type="ECO:0000256" key="8">
    <source>
        <dbReference type="SAM" id="SignalP"/>
    </source>
</evidence>
<feature type="region of interest" description="Disordered" evidence="6">
    <location>
        <begin position="390"/>
        <end position="412"/>
    </location>
</feature>
<evidence type="ECO:0000256" key="6">
    <source>
        <dbReference type="SAM" id="MobiDB-lite"/>
    </source>
</evidence>
<evidence type="ECO:0000259" key="9">
    <source>
        <dbReference type="Pfam" id="PF00082"/>
    </source>
</evidence>
<organism evidence="10 11">
    <name type="scientific">Micromonospora sonneratiae</name>
    <dbReference type="NCBI Taxonomy" id="1184706"/>
    <lineage>
        <taxon>Bacteria</taxon>
        <taxon>Bacillati</taxon>
        <taxon>Actinomycetota</taxon>
        <taxon>Actinomycetes</taxon>
        <taxon>Micromonosporales</taxon>
        <taxon>Micromonosporaceae</taxon>
        <taxon>Micromonospora</taxon>
    </lineage>
</organism>
<proteinExistence type="inferred from homology"/>
<keyword evidence="3" id="KW-0378">Hydrolase</keyword>
<dbReference type="PROSITE" id="PS51892">
    <property type="entry name" value="SUBTILASE"/>
    <property type="match status" value="1"/>
</dbReference>
<keyword evidence="8" id="KW-0732">Signal</keyword>
<dbReference type="InterPro" id="IPR050131">
    <property type="entry name" value="Peptidase_S8_subtilisin-like"/>
</dbReference>
<keyword evidence="11" id="KW-1185">Reference proteome</keyword>
<reference evidence="11" key="1">
    <citation type="journal article" date="2019" name="Int. J. Syst. Evol. Microbiol.">
        <title>The Global Catalogue of Microorganisms (GCM) 10K type strain sequencing project: providing services to taxonomists for standard genome sequencing and annotation.</title>
        <authorList>
            <consortium name="The Broad Institute Genomics Platform"/>
            <consortium name="The Broad Institute Genome Sequencing Center for Infectious Disease"/>
            <person name="Wu L."/>
            <person name="Ma J."/>
        </authorList>
    </citation>
    <scope>NUCLEOTIDE SEQUENCE [LARGE SCALE GENOMIC DNA]</scope>
    <source>
        <strain evidence="11">JCM 31037</strain>
    </source>
</reference>
<accession>A0ABW3YLV8</accession>
<gene>
    <name evidence="10" type="ORF">ACFQ4H_30905</name>
</gene>
<dbReference type="SUPFAM" id="SSF52743">
    <property type="entry name" value="Subtilisin-like"/>
    <property type="match status" value="1"/>
</dbReference>
<dbReference type="Proteomes" id="UP001597260">
    <property type="component" value="Unassembled WGS sequence"/>
</dbReference>
<evidence type="ECO:0000313" key="11">
    <source>
        <dbReference type="Proteomes" id="UP001597260"/>
    </source>
</evidence>
<evidence type="ECO:0000256" key="1">
    <source>
        <dbReference type="ARBA" id="ARBA00011073"/>
    </source>
</evidence>
<protein>
    <submittedName>
        <fullName evidence="10">S8 family serine peptidase</fullName>
    </submittedName>
</protein>
<dbReference type="PRINTS" id="PR00723">
    <property type="entry name" value="SUBTILISIN"/>
</dbReference>